<comment type="caution">
    <text evidence="2">The sequence shown here is derived from an EMBL/GenBank/DDBJ whole genome shotgun (WGS) entry which is preliminary data.</text>
</comment>
<organism evidence="2 3">
    <name type="scientific">Coemansia guatemalensis</name>
    <dbReference type="NCBI Taxonomy" id="2761395"/>
    <lineage>
        <taxon>Eukaryota</taxon>
        <taxon>Fungi</taxon>
        <taxon>Fungi incertae sedis</taxon>
        <taxon>Zoopagomycota</taxon>
        <taxon>Kickxellomycotina</taxon>
        <taxon>Kickxellomycetes</taxon>
        <taxon>Kickxellales</taxon>
        <taxon>Kickxellaceae</taxon>
        <taxon>Coemansia</taxon>
    </lineage>
</organism>
<evidence type="ECO:0000256" key="1">
    <source>
        <dbReference type="SAM" id="SignalP"/>
    </source>
</evidence>
<dbReference type="Proteomes" id="UP001140094">
    <property type="component" value="Unassembled WGS sequence"/>
</dbReference>
<dbReference type="EMBL" id="JANBUO010002082">
    <property type="protein sequence ID" value="KAJ2795792.1"/>
    <property type="molecule type" value="Genomic_DNA"/>
</dbReference>
<protein>
    <submittedName>
        <fullName evidence="2">Uncharacterized protein</fullName>
    </submittedName>
</protein>
<keyword evidence="1" id="KW-0732">Signal</keyword>
<feature type="signal peptide" evidence="1">
    <location>
        <begin position="1"/>
        <end position="21"/>
    </location>
</feature>
<sequence length="120" mass="12700">MKASTLFSHLLIAGAFQLARGQNLLDDFVSNVEEAVKPAQNAAESFFGGIGDNIASAADQAGNFAASAASDALSAVNSYQENQISSELSSYHSNTSRLYHDKLLLVSTGFTMAICLCNYL</sequence>
<dbReference type="OrthoDB" id="5594213at2759"/>
<accession>A0A9W8LPB2</accession>
<name>A0A9W8LPB2_9FUNG</name>
<keyword evidence="3" id="KW-1185">Reference proteome</keyword>
<evidence type="ECO:0000313" key="2">
    <source>
        <dbReference type="EMBL" id="KAJ2795792.1"/>
    </source>
</evidence>
<feature type="chain" id="PRO_5040965881" evidence="1">
    <location>
        <begin position="22"/>
        <end position="120"/>
    </location>
</feature>
<gene>
    <name evidence="2" type="ORF">H4R20_005753</name>
</gene>
<dbReference type="AlphaFoldDB" id="A0A9W8LPB2"/>
<proteinExistence type="predicted"/>
<evidence type="ECO:0000313" key="3">
    <source>
        <dbReference type="Proteomes" id="UP001140094"/>
    </source>
</evidence>
<reference evidence="2" key="1">
    <citation type="submission" date="2022-07" db="EMBL/GenBank/DDBJ databases">
        <title>Phylogenomic reconstructions and comparative analyses of Kickxellomycotina fungi.</title>
        <authorList>
            <person name="Reynolds N.K."/>
            <person name="Stajich J.E."/>
            <person name="Barry K."/>
            <person name="Grigoriev I.V."/>
            <person name="Crous P."/>
            <person name="Smith M.E."/>
        </authorList>
    </citation>
    <scope>NUCLEOTIDE SEQUENCE</scope>
    <source>
        <strain evidence="2">NRRL 1565</strain>
    </source>
</reference>